<dbReference type="InterPro" id="IPR036412">
    <property type="entry name" value="HAD-like_sf"/>
</dbReference>
<keyword evidence="3" id="KW-0963">Cytoplasm</keyword>
<dbReference type="SUPFAM" id="SSF53448">
    <property type="entry name" value="Nucleotide-diphospho-sugar transferases"/>
    <property type="match status" value="1"/>
</dbReference>
<protein>
    <recommendedName>
        <fullName evidence="7">D,D-heptose 1,7-bisphosphate phosphatase</fullName>
    </recommendedName>
</protein>
<dbReference type="Proteomes" id="UP000250997">
    <property type="component" value="Unassembled WGS sequence"/>
</dbReference>
<evidence type="ECO:0000256" key="3">
    <source>
        <dbReference type="ARBA" id="ARBA00022490"/>
    </source>
</evidence>
<comment type="similarity">
    <text evidence="2">Belongs to the GmhB family.</text>
</comment>
<keyword evidence="5" id="KW-0378">Hydrolase</keyword>
<dbReference type="PANTHER" id="PTHR42891">
    <property type="entry name" value="D-GLYCERO-BETA-D-MANNO-HEPTOSE-1,7-BISPHOSPHATE 7-PHOSPHATASE"/>
    <property type="match status" value="1"/>
</dbReference>
<comment type="caution">
    <text evidence="9">The sequence shown here is derived from an EMBL/GenBank/DDBJ whole genome shotgun (WGS) entry which is preliminary data.</text>
</comment>
<dbReference type="CDD" id="cd04181">
    <property type="entry name" value="NTP_transferase"/>
    <property type="match status" value="1"/>
</dbReference>
<evidence type="ECO:0000256" key="2">
    <source>
        <dbReference type="ARBA" id="ARBA00005628"/>
    </source>
</evidence>
<dbReference type="SUPFAM" id="SSF56784">
    <property type="entry name" value="HAD-like"/>
    <property type="match status" value="1"/>
</dbReference>
<dbReference type="Pfam" id="PF00483">
    <property type="entry name" value="NTP_transferase"/>
    <property type="match status" value="1"/>
</dbReference>
<feature type="domain" description="Nucleotidyl transferase" evidence="8">
    <location>
        <begin position="2"/>
        <end position="235"/>
    </location>
</feature>
<dbReference type="PANTHER" id="PTHR42891:SF1">
    <property type="entry name" value="D-GLYCERO-BETA-D-MANNO-HEPTOSE-1,7-BISPHOSPHATE 7-PHOSPHATASE"/>
    <property type="match status" value="1"/>
</dbReference>
<keyword evidence="6" id="KW-0119">Carbohydrate metabolism</keyword>
<dbReference type="InterPro" id="IPR006543">
    <property type="entry name" value="Histidinol-phos"/>
</dbReference>
<evidence type="ECO:0000256" key="1">
    <source>
        <dbReference type="ARBA" id="ARBA00004496"/>
    </source>
</evidence>
<dbReference type="AlphaFoldDB" id="A0AAX1QGS3"/>
<dbReference type="GO" id="GO:0016791">
    <property type="term" value="F:phosphatase activity"/>
    <property type="evidence" value="ECO:0007669"/>
    <property type="project" value="InterPro"/>
</dbReference>
<dbReference type="GO" id="GO:0046872">
    <property type="term" value="F:metal ion binding"/>
    <property type="evidence" value="ECO:0007669"/>
    <property type="project" value="UniProtKB-KW"/>
</dbReference>
<gene>
    <name evidence="9" type="ORF">C4N27_12795</name>
</gene>
<evidence type="ECO:0000256" key="4">
    <source>
        <dbReference type="ARBA" id="ARBA00022723"/>
    </source>
</evidence>
<dbReference type="NCBIfam" id="TIGR01662">
    <property type="entry name" value="HAD-SF-IIIA"/>
    <property type="match status" value="1"/>
</dbReference>
<keyword evidence="4" id="KW-0479">Metal-binding</keyword>
<comment type="subcellular location">
    <subcellularLocation>
        <location evidence="1">Cytoplasm</location>
    </subcellularLocation>
</comment>
<sequence length="441" mass="48635">MKAVIMAGGRGTRIAALAGDLPKPMLPIDGRPVLERELGSLREQGVTDVLITVGHLAPAIMEYFGDGSGCSPQTGRPFGVHIEYFVEKEPLGNAGALFRIRDRLDEDFLLLNGDVMFDVDLQRFAAFHKVHGGLATLFTHPNGHPYDSGLIVADSEQRVTQWLTKEDARPQYYRNRVNAGLHILSPKLLEGDIPAGKVDLDRQILKPLAGTGQLLCYDSPEYVKDMGTPERYAAVCEDVRSGHAAARNLRRKQKAVFLDRDGTINRYVGFLRNIDEFELLPGVAQAVRKINELGWLAVVVTNQPVIARGEVTEEQLEAIHCKMETLLGREGAWLDAIYYCPHHPDKGFPGERPELKIHCSCRKPAPGMLLDAAQRFNIDLSCSWMVGDGKNDVLAGKNAGCRTALLCADGTPPELGQERTAPSLYDFVEQVLCGKEGEEKR</sequence>
<dbReference type="InterPro" id="IPR029044">
    <property type="entry name" value="Nucleotide-diphossugar_trans"/>
</dbReference>
<reference evidence="9 10" key="1">
    <citation type="submission" date="2018-02" db="EMBL/GenBank/DDBJ databases">
        <title>Complete genome sequencing of Faecalibacterium prausnitzii strains isolated from the human gut.</title>
        <authorList>
            <person name="Fitzgerald B.C."/>
            <person name="Shkoporov A.N."/>
            <person name="Ross P.R."/>
            <person name="Hill C."/>
        </authorList>
    </citation>
    <scope>NUCLEOTIDE SEQUENCE [LARGE SCALE GENOMIC DNA]</scope>
    <source>
        <strain evidence="9 10">APC942/18-1</strain>
    </source>
</reference>
<dbReference type="RefSeq" id="WP_158394698.1">
    <property type="nucleotide sequence ID" value="NZ_CP026548.1"/>
</dbReference>
<dbReference type="Gene3D" id="3.90.550.10">
    <property type="entry name" value="Spore Coat Polysaccharide Biosynthesis Protein SpsA, Chain A"/>
    <property type="match status" value="1"/>
</dbReference>
<dbReference type="Pfam" id="PF13242">
    <property type="entry name" value="Hydrolase_like"/>
    <property type="match status" value="1"/>
</dbReference>
<evidence type="ECO:0000313" key="10">
    <source>
        <dbReference type="Proteomes" id="UP000250997"/>
    </source>
</evidence>
<evidence type="ECO:0000259" key="8">
    <source>
        <dbReference type="Pfam" id="PF00483"/>
    </source>
</evidence>
<name>A0AAX1QGS3_9FIRM</name>
<dbReference type="InterPro" id="IPR006549">
    <property type="entry name" value="HAD-SF_hydro_IIIA"/>
</dbReference>
<dbReference type="GO" id="GO:0005975">
    <property type="term" value="P:carbohydrate metabolic process"/>
    <property type="evidence" value="ECO:0007669"/>
    <property type="project" value="InterPro"/>
</dbReference>
<dbReference type="Gene3D" id="3.40.50.1000">
    <property type="entry name" value="HAD superfamily/HAD-like"/>
    <property type="match status" value="1"/>
</dbReference>
<evidence type="ECO:0000313" key="9">
    <source>
        <dbReference type="EMBL" id="RAW47915.1"/>
    </source>
</evidence>
<evidence type="ECO:0000256" key="7">
    <source>
        <dbReference type="ARBA" id="ARBA00031828"/>
    </source>
</evidence>
<dbReference type="InterPro" id="IPR005835">
    <property type="entry name" value="NTP_transferase_dom"/>
</dbReference>
<evidence type="ECO:0000256" key="5">
    <source>
        <dbReference type="ARBA" id="ARBA00022801"/>
    </source>
</evidence>
<dbReference type="NCBIfam" id="TIGR01656">
    <property type="entry name" value="Histidinol-ppas"/>
    <property type="match status" value="1"/>
</dbReference>
<organism evidence="9 10">
    <name type="scientific">Faecalibacterium prausnitzii</name>
    <dbReference type="NCBI Taxonomy" id="853"/>
    <lineage>
        <taxon>Bacteria</taxon>
        <taxon>Bacillati</taxon>
        <taxon>Bacillota</taxon>
        <taxon>Clostridia</taxon>
        <taxon>Eubacteriales</taxon>
        <taxon>Oscillospiraceae</taxon>
        <taxon>Faecalibacterium</taxon>
    </lineage>
</organism>
<dbReference type="InterPro" id="IPR023214">
    <property type="entry name" value="HAD_sf"/>
</dbReference>
<dbReference type="EMBL" id="PRLA01000012">
    <property type="protein sequence ID" value="RAW47915.1"/>
    <property type="molecule type" value="Genomic_DNA"/>
</dbReference>
<dbReference type="InterPro" id="IPR004446">
    <property type="entry name" value="Heptose_bisP_phosphatase"/>
</dbReference>
<dbReference type="CDD" id="cd07503">
    <property type="entry name" value="HAD_HisB-N"/>
    <property type="match status" value="1"/>
</dbReference>
<evidence type="ECO:0000256" key="6">
    <source>
        <dbReference type="ARBA" id="ARBA00023277"/>
    </source>
</evidence>
<dbReference type="GO" id="GO:0005737">
    <property type="term" value="C:cytoplasm"/>
    <property type="evidence" value="ECO:0007669"/>
    <property type="project" value="UniProtKB-SubCell"/>
</dbReference>
<accession>A0AAX1QGS3</accession>
<proteinExistence type="inferred from homology"/>